<dbReference type="SFLD" id="SFLDS00029">
    <property type="entry name" value="Radical_SAM"/>
    <property type="match status" value="1"/>
</dbReference>
<dbReference type="InterPro" id="IPR040086">
    <property type="entry name" value="MJ0683-like"/>
</dbReference>
<proteinExistence type="predicted"/>
<dbReference type="GO" id="GO:0046872">
    <property type="term" value="F:metal ion binding"/>
    <property type="evidence" value="ECO:0007669"/>
    <property type="project" value="UniProtKB-KW"/>
</dbReference>
<dbReference type="Proteomes" id="UP000000263">
    <property type="component" value="Chromosome"/>
</dbReference>
<accession>A7NFH1</accession>
<dbReference type="OrthoDB" id="9785699at2"/>
<dbReference type="Pfam" id="PF04055">
    <property type="entry name" value="Radical_SAM"/>
    <property type="match status" value="1"/>
</dbReference>
<reference evidence="5 6" key="1">
    <citation type="submission" date="2007-08" db="EMBL/GenBank/DDBJ databases">
        <title>Complete sequence of Roseiflexus castenholzii DSM 13941.</title>
        <authorList>
            <consortium name="US DOE Joint Genome Institute"/>
            <person name="Copeland A."/>
            <person name="Lucas S."/>
            <person name="Lapidus A."/>
            <person name="Barry K."/>
            <person name="Glavina del Rio T."/>
            <person name="Dalin E."/>
            <person name="Tice H."/>
            <person name="Pitluck S."/>
            <person name="Thompson L.S."/>
            <person name="Brettin T."/>
            <person name="Bruce D."/>
            <person name="Detter J.C."/>
            <person name="Han C."/>
            <person name="Tapia R."/>
            <person name="Schmutz J."/>
            <person name="Larimer F."/>
            <person name="Land M."/>
            <person name="Hauser L."/>
            <person name="Kyrpides N."/>
            <person name="Mikhailova N."/>
            <person name="Bryant D.A."/>
            <person name="Hanada S."/>
            <person name="Tsukatani Y."/>
            <person name="Richardson P."/>
        </authorList>
    </citation>
    <scope>NUCLEOTIDE SEQUENCE [LARGE SCALE GENOMIC DNA]</scope>
    <source>
        <strain evidence="6">DSM 13941 / HLO8</strain>
    </source>
</reference>
<evidence type="ECO:0000259" key="4">
    <source>
        <dbReference type="Pfam" id="PF04055"/>
    </source>
</evidence>
<keyword evidence="3" id="KW-0411">Iron-sulfur</keyword>
<dbReference type="STRING" id="383372.Rcas_0055"/>
<organism evidence="5 6">
    <name type="scientific">Roseiflexus castenholzii (strain DSM 13941 / HLO8)</name>
    <dbReference type="NCBI Taxonomy" id="383372"/>
    <lineage>
        <taxon>Bacteria</taxon>
        <taxon>Bacillati</taxon>
        <taxon>Chloroflexota</taxon>
        <taxon>Chloroflexia</taxon>
        <taxon>Chloroflexales</taxon>
        <taxon>Roseiflexineae</taxon>
        <taxon>Roseiflexaceae</taxon>
        <taxon>Roseiflexus</taxon>
    </lineage>
</organism>
<evidence type="ECO:0000256" key="2">
    <source>
        <dbReference type="ARBA" id="ARBA00023004"/>
    </source>
</evidence>
<dbReference type="PANTHER" id="PTHR43432">
    <property type="entry name" value="SLR0285 PROTEIN"/>
    <property type="match status" value="1"/>
</dbReference>
<keyword evidence="1" id="KW-0479">Metal-binding</keyword>
<dbReference type="KEGG" id="rca:Rcas_0055"/>
<name>A7NFH1_ROSCS</name>
<dbReference type="eggNOG" id="COG1533">
    <property type="taxonomic scope" value="Bacteria"/>
</dbReference>
<dbReference type="InterPro" id="IPR007197">
    <property type="entry name" value="rSAM"/>
</dbReference>
<feature type="domain" description="Radical SAM core" evidence="4">
    <location>
        <begin position="33"/>
        <end position="196"/>
    </location>
</feature>
<dbReference type="RefSeq" id="WP_011997598.1">
    <property type="nucleotide sequence ID" value="NC_009767.1"/>
</dbReference>
<dbReference type="EMBL" id="CP000804">
    <property type="protein sequence ID" value="ABU56193.1"/>
    <property type="molecule type" value="Genomic_DNA"/>
</dbReference>
<dbReference type="HOGENOM" id="CLU_780494_0_0_0"/>
<dbReference type="CDD" id="cd01335">
    <property type="entry name" value="Radical_SAM"/>
    <property type="match status" value="1"/>
</dbReference>
<dbReference type="PANTHER" id="PTHR43432:SF3">
    <property type="entry name" value="SLR0285 PROTEIN"/>
    <property type="match status" value="1"/>
</dbReference>
<dbReference type="InterPro" id="IPR058240">
    <property type="entry name" value="rSAM_sf"/>
</dbReference>
<evidence type="ECO:0000256" key="3">
    <source>
        <dbReference type="ARBA" id="ARBA00023014"/>
    </source>
</evidence>
<evidence type="ECO:0000256" key="1">
    <source>
        <dbReference type="ARBA" id="ARBA00022723"/>
    </source>
</evidence>
<gene>
    <name evidence="5" type="ordered locus">Rcas_0055</name>
</gene>
<dbReference type="SFLD" id="SFLDG01084">
    <property type="entry name" value="Uncharacterised_Radical_SAM_Su"/>
    <property type="match status" value="1"/>
</dbReference>
<keyword evidence="2" id="KW-0408">Iron</keyword>
<dbReference type="Gene3D" id="3.80.30.30">
    <property type="match status" value="1"/>
</dbReference>
<dbReference type="GO" id="GO:0051536">
    <property type="term" value="F:iron-sulfur cluster binding"/>
    <property type="evidence" value="ECO:0007669"/>
    <property type="project" value="UniProtKB-KW"/>
</dbReference>
<keyword evidence="6" id="KW-1185">Reference proteome</keyword>
<dbReference type="GO" id="GO:0003824">
    <property type="term" value="F:catalytic activity"/>
    <property type="evidence" value="ECO:0007669"/>
    <property type="project" value="InterPro"/>
</dbReference>
<evidence type="ECO:0000313" key="5">
    <source>
        <dbReference type="EMBL" id="ABU56193.1"/>
    </source>
</evidence>
<protein>
    <submittedName>
        <fullName evidence="5">Radical SAM domain protein</fullName>
    </submittedName>
</protein>
<dbReference type="SUPFAM" id="SSF102114">
    <property type="entry name" value="Radical SAM enzymes"/>
    <property type="match status" value="1"/>
</dbReference>
<evidence type="ECO:0000313" key="6">
    <source>
        <dbReference type="Proteomes" id="UP000000263"/>
    </source>
</evidence>
<sequence>MAYYVEERISGTAIGPRRPVINEYFLSSYTMAIYGGCEFGCPYCDGWAVQQRPLNERVRVPVDLPECVQRDLDGLDRGDLVGITALSDPYQPAELTYRLTRQTLRTFAEHNQPVLILTKSPTVVEDLAILERIHATSLAIVMFTLLTTDSHLAEKIEDRTPAPALRLDAIATLKRAGIPVGVALMPVLPYVNDTDLILHTTLNAIADAGADFVVWDYLLIPDERHRGRVNDMLARIGRYPPSYYRDLYRGRALPDLTYRNERDQALLERCDALNLPVRAPHAIYAGRLRPQNEAALLLKHTAFRDSVQGRAHLARQGYELADLIYTGQATDAQLRASPLYDTLNAILSRSRVAES</sequence>
<dbReference type="AlphaFoldDB" id="A7NFH1"/>